<keyword evidence="1" id="KW-0472">Membrane</keyword>
<proteinExistence type="predicted"/>
<feature type="transmembrane region" description="Helical" evidence="1">
    <location>
        <begin position="6"/>
        <end position="23"/>
    </location>
</feature>
<gene>
    <name evidence="2" type="ORF">H9635_03935</name>
</gene>
<dbReference type="Proteomes" id="UP000619101">
    <property type="component" value="Unassembled WGS sequence"/>
</dbReference>
<protein>
    <recommendedName>
        <fullName evidence="4">Lipoprotein</fullName>
    </recommendedName>
</protein>
<keyword evidence="1" id="KW-1133">Transmembrane helix</keyword>
<evidence type="ECO:0000313" key="2">
    <source>
        <dbReference type="EMBL" id="MBD8035879.1"/>
    </source>
</evidence>
<evidence type="ECO:0008006" key="4">
    <source>
        <dbReference type="Google" id="ProtNLM"/>
    </source>
</evidence>
<reference evidence="2 3" key="1">
    <citation type="submission" date="2020-08" db="EMBL/GenBank/DDBJ databases">
        <title>A Genomic Blueprint of the Chicken Gut Microbiome.</title>
        <authorList>
            <person name="Gilroy R."/>
            <person name="Ravi A."/>
            <person name="Getino M."/>
            <person name="Pursley I."/>
            <person name="Horton D.L."/>
            <person name="Alikhan N.-F."/>
            <person name="Baker D."/>
            <person name="Gharbi K."/>
            <person name="Hall N."/>
            <person name="Watson M."/>
            <person name="Adriaenssens E.M."/>
            <person name="Foster-Nyarko E."/>
            <person name="Jarju S."/>
            <person name="Secka A."/>
            <person name="Antonio M."/>
            <person name="Oren A."/>
            <person name="Chaudhuri R."/>
            <person name="La Ragione R.M."/>
            <person name="Hildebrand F."/>
            <person name="Pallen M.J."/>
        </authorList>
    </citation>
    <scope>NUCLEOTIDE SEQUENCE [LARGE SCALE GENOMIC DNA]</scope>
    <source>
        <strain evidence="2 3">A46</strain>
    </source>
</reference>
<name>A0ABR8XVB1_9BACL</name>
<dbReference type="EMBL" id="JACSPZ010000002">
    <property type="protein sequence ID" value="MBD8035879.1"/>
    <property type="molecule type" value="Genomic_DNA"/>
</dbReference>
<evidence type="ECO:0000256" key="1">
    <source>
        <dbReference type="SAM" id="Phobius"/>
    </source>
</evidence>
<sequence length="138" mass="16021">MKKYGLSLGVMFVVGFTVFLFYFKQPTSIMESLPAVIVGEEFENAALFERETINLNQEQKKQLLELLDEENYRKKLIPNLPNTKKEIVFDLYLTGADRSFFLYIDSIKEVILIENNGRLEPFTIIDARDLLAFVESLK</sequence>
<comment type="caution">
    <text evidence="2">The sequence shown here is derived from an EMBL/GenBank/DDBJ whole genome shotgun (WGS) entry which is preliminary data.</text>
</comment>
<keyword evidence="3" id="KW-1185">Reference proteome</keyword>
<keyword evidence="1" id="KW-0812">Transmembrane</keyword>
<accession>A0ABR8XVB1</accession>
<evidence type="ECO:0000313" key="3">
    <source>
        <dbReference type="Proteomes" id="UP000619101"/>
    </source>
</evidence>
<organism evidence="2 3">
    <name type="scientific">Solibacillus faecavium</name>
    <dbReference type="NCBI Taxonomy" id="2762221"/>
    <lineage>
        <taxon>Bacteria</taxon>
        <taxon>Bacillati</taxon>
        <taxon>Bacillota</taxon>
        <taxon>Bacilli</taxon>
        <taxon>Bacillales</taxon>
        <taxon>Caryophanaceae</taxon>
        <taxon>Solibacillus</taxon>
    </lineage>
</organism>
<dbReference type="RefSeq" id="WP_191698853.1">
    <property type="nucleotide sequence ID" value="NZ_JACSPZ010000002.1"/>
</dbReference>